<dbReference type="EMBL" id="JAPDHZ010000003">
    <property type="protein sequence ID" value="MDG0792455.1"/>
    <property type="molecule type" value="Genomic_DNA"/>
</dbReference>
<sequence length="107" mass="11663">MGQATRIVVDRLDHLVLTVADIEPAAAFYGRVLGMEIVRFAGGRYALKFGRQKINLHERNKEFEPKAFAPTPGSADLCFIVETPLEDAIAHLQACEVAIEEGLGPNG</sequence>
<keyword evidence="3" id="KW-1185">Reference proteome</keyword>
<dbReference type="RefSeq" id="WP_277566254.1">
    <property type="nucleotide sequence ID" value="NZ_JAPDHZ010000003.1"/>
</dbReference>
<dbReference type="InterPro" id="IPR037523">
    <property type="entry name" value="VOC_core"/>
</dbReference>
<feature type="domain" description="VOC" evidence="1">
    <location>
        <begin position="11"/>
        <end position="107"/>
    </location>
</feature>
<dbReference type="AlphaFoldDB" id="A0A9X4QP84"/>
<proteinExistence type="predicted"/>
<dbReference type="CDD" id="cd07253">
    <property type="entry name" value="GLOD5"/>
    <property type="match status" value="1"/>
</dbReference>
<gene>
    <name evidence="2" type="ORF">OMP38_17415</name>
</gene>
<comment type="caution">
    <text evidence="2">The sequence shown here is derived from an EMBL/GenBank/DDBJ whole genome shotgun (WGS) entry which is preliminary data.</text>
</comment>
<dbReference type="InterPro" id="IPR004360">
    <property type="entry name" value="Glyas_Fos-R_dOase_dom"/>
</dbReference>
<protein>
    <submittedName>
        <fullName evidence="2">VOC family protein</fullName>
    </submittedName>
</protein>
<dbReference type="SUPFAM" id="SSF54593">
    <property type="entry name" value="Glyoxalase/Bleomycin resistance protein/Dihydroxybiphenyl dioxygenase"/>
    <property type="match status" value="1"/>
</dbReference>
<organism evidence="2 3">
    <name type="scientific">Cohnella ginsengisoli</name>
    <dbReference type="NCBI Taxonomy" id="425004"/>
    <lineage>
        <taxon>Bacteria</taxon>
        <taxon>Bacillati</taxon>
        <taxon>Bacillota</taxon>
        <taxon>Bacilli</taxon>
        <taxon>Bacillales</taxon>
        <taxon>Paenibacillaceae</taxon>
        <taxon>Cohnella</taxon>
    </lineage>
</organism>
<dbReference type="InterPro" id="IPR050383">
    <property type="entry name" value="GlyoxalaseI/FosfomycinResist"/>
</dbReference>
<accession>A0A9X4QP84</accession>
<dbReference type="PANTHER" id="PTHR21366:SF14">
    <property type="entry name" value="GLYOXALASE DOMAIN-CONTAINING PROTEIN 5"/>
    <property type="match status" value="1"/>
</dbReference>
<dbReference type="PROSITE" id="PS51819">
    <property type="entry name" value="VOC"/>
    <property type="match status" value="1"/>
</dbReference>
<name>A0A9X4QP84_9BACL</name>
<reference evidence="2 3" key="1">
    <citation type="submission" date="2022-10" db="EMBL/GenBank/DDBJ databases">
        <title>Comparative genomic analysis of Cohnella hashimotonis sp. nov., isolated from the International Space Station.</title>
        <authorList>
            <person name="Simpson A."/>
            <person name="Venkateswaran K."/>
        </authorList>
    </citation>
    <scope>NUCLEOTIDE SEQUENCE [LARGE SCALE GENOMIC DNA]</scope>
    <source>
        <strain evidence="2 3">DSM 18997</strain>
    </source>
</reference>
<evidence type="ECO:0000313" key="2">
    <source>
        <dbReference type="EMBL" id="MDG0792455.1"/>
    </source>
</evidence>
<dbReference type="PANTHER" id="PTHR21366">
    <property type="entry name" value="GLYOXALASE FAMILY PROTEIN"/>
    <property type="match status" value="1"/>
</dbReference>
<evidence type="ECO:0000313" key="3">
    <source>
        <dbReference type="Proteomes" id="UP001153387"/>
    </source>
</evidence>
<dbReference type="InterPro" id="IPR029068">
    <property type="entry name" value="Glyas_Bleomycin-R_OHBP_Dase"/>
</dbReference>
<dbReference type="Proteomes" id="UP001153387">
    <property type="component" value="Unassembled WGS sequence"/>
</dbReference>
<dbReference type="Pfam" id="PF00903">
    <property type="entry name" value="Glyoxalase"/>
    <property type="match status" value="1"/>
</dbReference>
<dbReference type="Gene3D" id="3.10.180.10">
    <property type="entry name" value="2,3-Dihydroxybiphenyl 1,2-Dioxygenase, domain 1"/>
    <property type="match status" value="1"/>
</dbReference>
<evidence type="ECO:0000259" key="1">
    <source>
        <dbReference type="PROSITE" id="PS51819"/>
    </source>
</evidence>